<dbReference type="Proteomes" id="UP001488805">
    <property type="component" value="Unassembled WGS sequence"/>
</dbReference>
<feature type="coiled-coil region" evidence="1">
    <location>
        <begin position="160"/>
        <end position="208"/>
    </location>
</feature>
<feature type="coiled-coil region" evidence="1">
    <location>
        <begin position="103"/>
        <end position="130"/>
    </location>
</feature>
<keyword evidence="3" id="KW-1185">Reference proteome</keyword>
<comment type="caution">
    <text evidence="2">The sequence shown here is derived from an EMBL/GenBank/DDBJ whole genome shotgun (WGS) entry which is preliminary data.</text>
</comment>
<sequence length="494" mass="57735">MDSGENTCRQEKKALQEDINVLKVMLHEAPTQVDIVHLKPRLAKTDLDLQNTEDLRVGLEETKKETEALNSQLSAVNPKLSEMESPLKQKEAEKNVERVSYRVEKVDAALRRLESKSQETEEELKALVDGRQTDESCNLEELEMSRSTFLAQAAIHKKEMDQFMADRLQWEEEKASLLQERDSSVGQLNEQKMENQKLHIVLKKTEQELKIEVDLRQSIKIYLLEEIKKARSPFLAQMAIHKKETDQFMADRLQWEEEKASLLRVNRDSSVAPLNHQKEEPKLQEDLLAVEAELQETKVSFLGHLHQQKMENQELQNTLKETKKTQVDQRQWVKIHHLEEMEKHSSTFLAQVAIHKKETDQFMADRLQWEEEKASLLQEIRDSSVVRLNHQKEEVDHFAAALRNAEQQFEGFREWREEKLFLTRAVEELQQTLQKKEQELVSTEADLLAVKTQLEDLQPKVAEKKKNKWYRFPGLFNSRRAAANPLTSSACCWQ</sequence>
<dbReference type="AlphaFoldDB" id="A0AAW1FBC4"/>
<keyword evidence="1" id="KW-0175">Coiled coil</keyword>
<evidence type="ECO:0000313" key="2">
    <source>
        <dbReference type="EMBL" id="KAK9531805.1"/>
    </source>
</evidence>
<evidence type="ECO:0000256" key="1">
    <source>
        <dbReference type="SAM" id="Coils"/>
    </source>
</evidence>
<proteinExistence type="predicted"/>
<dbReference type="EMBL" id="JBCEZU010000089">
    <property type="protein sequence ID" value="KAK9531805.1"/>
    <property type="molecule type" value="Genomic_DNA"/>
</dbReference>
<feature type="coiled-coil region" evidence="1">
    <location>
        <begin position="388"/>
        <end position="453"/>
    </location>
</feature>
<protein>
    <submittedName>
        <fullName evidence="2">Uncharacterized protein</fullName>
    </submittedName>
</protein>
<reference evidence="2 3" key="1">
    <citation type="journal article" date="2024" name="Genome Biol. Evol.">
        <title>Chromosome-level genome assembly of the viviparous eelpout Zoarces viviparus.</title>
        <authorList>
            <person name="Fuhrmann N."/>
            <person name="Brasseur M.V."/>
            <person name="Bakowski C.E."/>
            <person name="Podsiadlowski L."/>
            <person name="Prost S."/>
            <person name="Krehenwinkel H."/>
            <person name="Mayer C."/>
        </authorList>
    </citation>
    <scope>NUCLEOTIDE SEQUENCE [LARGE SCALE GENOMIC DNA]</scope>
    <source>
        <strain evidence="2">NO-MEL_2022_Ind0_liver</strain>
    </source>
</reference>
<evidence type="ECO:0000313" key="3">
    <source>
        <dbReference type="Proteomes" id="UP001488805"/>
    </source>
</evidence>
<accession>A0AAW1FBC4</accession>
<name>A0AAW1FBC4_ZOAVI</name>
<organism evidence="2 3">
    <name type="scientific">Zoarces viviparus</name>
    <name type="common">Viviparous eelpout</name>
    <name type="synonym">Blennius viviparus</name>
    <dbReference type="NCBI Taxonomy" id="48416"/>
    <lineage>
        <taxon>Eukaryota</taxon>
        <taxon>Metazoa</taxon>
        <taxon>Chordata</taxon>
        <taxon>Craniata</taxon>
        <taxon>Vertebrata</taxon>
        <taxon>Euteleostomi</taxon>
        <taxon>Actinopterygii</taxon>
        <taxon>Neopterygii</taxon>
        <taxon>Teleostei</taxon>
        <taxon>Neoteleostei</taxon>
        <taxon>Acanthomorphata</taxon>
        <taxon>Eupercaria</taxon>
        <taxon>Perciformes</taxon>
        <taxon>Cottioidei</taxon>
        <taxon>Zoarcales</taxon>
        <taxon>Zoarcidae</taxon>
        <taxon>Zoarcinae</taxon>
        <taxon>Zoarces</taxon>
    </lineage>
</organism>
<gene>
    <name evidence="2" type="ORF">VZT92_011209</name>
</gene>